<evidence type="ECO:0000313" key="2">
    <source>
        <dbReference type="EMBL" id="KAL3077676.1"/>
    </source>
</evidence>
<feature type="signal peptide" evidence="1">
    <location>
        <begin position="1"/>
        <end position="19"/>
    </location>
</feature>
<sequence>MQFFVLILLFSAIFPHCFGEKENDPPLPPQIAGSDERCFALSCTKSASFKDEKVRKALLQKFCPSASATEMAAANGWCITQLITPDMITGAMGQLGFTSNNGTTASPQAMNAVLAKMQMFYRLSDNGFWMLMYVPNCAEYMNNVTNNVPSTVHHVIR</sequence>
<gene>
    <name evidence="2" type="ORF">niasHS_011723</name>
</gene>
<evidence type="ECO:0000256" key="1">
    <source>
        <dbReference type="SAM" id="SignalP"/>
    </source>
</evidence>
<dbReference type="Proteomes" id="UP001620645">
    <property type="component" value="Unassembled WGS sequence"/>
</dbReference>
<accession>A0ABD2IEH6</accession>
<name>A0ABD2IEH6_HETSC</name>
<organism evidence="2 3">
    <name type="scientific">Heterodera schachtii</name>
    <name type="common">Sugarbeet cyst nematode worm</name>
    <name type="synonym">Tylenchus schachtii</name>
    <dbReference type="NCBI Taxonomy" id="97005"/>
    <lineage>
        <taxon>Eukaryota</taxon>
        <taxon>Metazoa</taxon>
        <taxon>Ecdysozoa</taxon>
        <taxon>Nematoda</taxon>
        <taxon>Chromadorea</taxon>
        <taxon>Rhabditida</taxon>
        <taxon>Tylenchina</taxon>
        <taxon>Tylenchomorpha</taxon>
        <taxon>Tylenchoidea</taxon>
        <taxon>Heteroderidae</taxon>
        <taxon>Heteroderinae</taxon>
        <taxon>Heterodera</taxon>
    </lineage>
</organism>
<comment type="caution">
    <text evidence="2">The sequence shown here is derived from an EMBL/GenBank/DDBJ whole genome shotgun (WGS) entry which is preliminary data.</text>
</comment>
<keyword evidence="3" id="KW-1185">Reference proteome</keyword>
<evidence type="ECO:0000313" key="3">
    <source>
        <dbReference type="Proteomes" id="UP001620645"/>
    </source>
</evidence>
<reference evidence="2 3" key="1">
    <citation type="submission" date="2024-10" db="EMBL/GenBank/DDBJ databases">
        <authorList>
            <person name="Kim D."/>
        </authorList>
    </citation>
    <scope>NUCLEOTIDE SEQUENCE [LARGE SCALE GENOMIC DNA]</scope>
    <source>
        <strain evidence="2">Taebaek</strain>
    </source>
</reference>
<proteinExistence type="predicted"/>
<dbReference type="AlphaFoldDB" id="A0ABD2IEH6"/>
<feature type="chain" id="PRO_5044821298" evidence="1">
    <location>
        <begin position="20"/>
        <end position="157"/>
    </location>
</feature>
<protein>
    <submittedName>
        <fullName evidence="2">Uncharacterized protein</fullName>
    </submittedName>
</protein>
<dbReference type="EMBL" id="JBICCN010000322">
    <property type="protein sequence ID" value="KAL3077676.1"/>
    <property type="molecule type" value="Genomic_DNA"/>
</dbReference>
<keyword evidence="1" id="KW-0732">Signal</keyword>